<reference evidence="1 2" key="1">
    <citation type="journal article" date="2024" name="Commun. Biol.">
        <title>Comparative genomic analysis of thermophilic fungi reveals convergent evolutionary adaptations and gene losses.</title>
        <authorList>
            <person name="Steindorff A.S."/>
            <person name="Aguilar-Pontes M.V."/>
            <person name="Robinson A.J."/>
            <person name="Andreopoulos B."/>
            <person name="LaButti K."/>
            <person name="Kuo A."/>
            <person name="Mondo S."/>
            <person name="Riley R."/>
            <person name="Otillar R."/>
            <person name="Haridas S."/>
            <person name="Lipzen A."/>
            <person name="Grimwood J."/>
            <person name="Schmutz J."/>
            <person name="Clum A."/>
            <person name="Reid I.D."/>
            <person name="Moisan M.C."/>
            <person name="Butler G."/>
            <person name="Nguyen T.T.M."/>
            <person name="Dewar K."/>
            <person name="Conant G."/>
            <person name="Drula E."/>
            <person name="Henrissat B."/>
            <person name="Hansel C."/>
            <person name="Singer S."/>
            <person name="Hutchinson M.I."/>
            <person name="de Vries R.P."/>
            <person name="Natvig D.O."/>
            <person name="Powell A.J."/>
            <person name="Tsang A."/>
            <person name="Grigoriev I.V."/>
        </authorList>
    </citation>
    <scope>NUCLEOTIDE SEQUENCE [LARGE SCALE GENOMIC DNA]</scope>
    <source>
        <strain evidence="1 2">CBS 494.80</strain>
    </source>
</reference>
<gene>
    <name evidence="1" type="ORF">VTL71DRAFT_9271</name>
</gene>
<accession>A0ABR4BSQ6</accession>
<proteinExistence type="predicted"/>
<evidence type="ECO:0000313" key="2">
    <source>
        <dbReference type="Proteomes" id="UP001595075"/>
    </source>
</evidence>
<name>A0ABR4BSQ6_9HELO</name>
<dbReference type="Proteomes" id="UP001595075">
    <property type="component" value="Unassembled WGS sequence"/>
</dbReference>
<keyword evidence="2" id="KW-1185">Reference proteome</keyword>
<sequence length="116" mass="13365">MRPVATRVKAKSALAARSAGTWEMLPGFIGPRMSWDVTLDLRMRLPALWIWEPCLCVYFWTSNIALHESMLEDYRSHVCVVDCPTEDLCRLRYARAIDFGLSRYLEGTRVNHSTIT</sequence>
<evidence type="ECO:0000313" key="1">
    <source>
        <dbReference type="EMBL" id="KAL2060630.1"/>
    </source>
</evidence>
<dbReference type="EMBL" id="JAZHXI010000021">
    <property type="protein sequence ID" value="KAL2060630.1"/>
    <property type="molecule type" value="Genomic_DNA"/>
</dbReference>
<protein>
    <submittedName>
        <fullName evidence="1">Uncharacterized protein</fullName>
    </submittedName>
</protein>
<comment type="caution">
    <text evidence="1">The sequence shown here is derived from an EMBL/GenBank/DDBJ whole genome shotgun (WGS) entry which is preliminary data.</text>
</comment>
<organism evidence="1 2">
    <name type="scientific">Oculimacula yallundae</name>
    <dbReference type="NCBI Taxonomy" id="86028"/>
    <lineage>
        <taxon>Eukaryota</taxon>
        <taxon>Fungi</taxon>
        <taxon>Dikarya</taxon>
        <taxon>Ascomycota</taxon>
        <taxon>Pezizomycotina</taxon>
        <taxon>Leotiomycetes</taxon>
        <taxon>Helotiales</taxon>
        <taxon>Ploettnerulaceae</taxon>
        <taxon>Oculimacula</taxon>
    </lineage>
</organism>